<evidence type="ECO:0000259" key="8">
    <source>
        <dbReference type="PROSITE" id="PS50198"/>
    </source>
</evidence>
<keyword evidence="5 6" id="KW-0413">Isomerase</keyword>
<evidence type="ECO:0000313" key="10">
    <source>
        <dbReference type="Proteomes" id="UP000319771"/>
    </source>
</evidence>
<organism evidence="9 10">
    <name type="scientific">Eiseniibacteriota bacterium</name>
    <dbReference type="NCBI Taxonomy" id="2212470"/>
    <lineage>
        <taxon>Bacteria</taxon>
        <taxon>Candidatus Eiseniibacteriota</taxon>
    </lineage>
</organism>
<accession>A0A538U387</accession>
<proteinExistence type="predicted"/>
<comment type="caution">
    <text evidence="9">The sequence shown here is derived from an EMBL/GenBank/DDBJ whole genome shotgun (WGS) entry which is preliminary data.</text>
</comment>
<dbReference type="InterPro" id="IPR027304">
    <property type="entry name" value="Trigger_fact/SurA_dom_sf"/>
</dbReference>
<evidence type="ECO:0000256" key="7">
    <source>
        <dbReference type="SAM" id="MobiDB-lite"/>
    </source>
</evidence>
<evidence type="ECO:0000256" key="3">
    <source>
        <dbReference type="ARBA" id="ARBA00022729"/>
    </source>
</evidence>
<evidence type="ECO:0000313" key="9">
    <source>
        <dbReference type="EMBL" id="TMQ70366.1"/>
    </source>
</evidence>
<dbReference type="GO" id="GO:0003755">
    <property type="term" value="F:peptidyl-prolyl cis-trans isomerase activity"/>
    <property type="evidence" value="ECO:0007669"/>
    <property type="project" value="UniProtKB-KW"/>
</dbReference>
<comment type="catalytic activity">
    <reaction evidence="1">
        <text>[protein]-peptidylproline (omega=180) = [protein]-peptidylproline (omega=0)</text>
        <dbReference type="Rhea" id="RHEA:16237"/>
        <dbReference type="Rhea" id="RHEA-COMP:10747"/>
        <dbReference type="Rhea" id="RHEA-COMP:10748"/>
        <dbReference type="ChEBI" id="CHEBI:83833"/>
        <dbReference type="ChEBI" id="CHEBI:83834"/>
        <dbReference type="EC" id="5.2.1.8"/>
    </reaction>
</comment>
<dbReference type="InterPro" id="IPR000297">
    <property type="entry name" value="PPIase_PpiC"/>
</dbReference>
<protein>
    <recommendedName>
        <fullName evidence="2">peptidylprolyl isomerase</fullName>
        <ecNumber evidence="2">5.2.1.8</ecNumber>
    </recommendedName>
</protein>
<evidence type="ECO:0000256" key="2">
    <source>
        <dbReference type="ARBA" id="ARBA00013194"/>
    </source>
</evidence>
<sequence length="418" mass="46117">MAGGGVAAAARPAASRQAAGASRGAGTGARDSVLARVGRELITRRMVQQRIDELPEPYRTNYGTLDGRRQFLDRLIEERTWLLGAHKHGVDMRPDVRRQIDQTERDLVIRTYVNEVMAGNPAPTDSEARAQYDAHLADYKVPASLTLSHVLSKSESDARRVLAWARSGQDWKKLVSRFTTDSLTRTTGGTLGTVTREGLFTGLGPQPALAESAFALADARGAEKAAGALGGPWKSARGWHVVRIDEFRPESTRPFDQVRTVIMRQISQSRNQDYYRKRLDAEKAGLGFSIDSAAVNDFVAQKKTAQELFKEGQEAGPPTARIAAYQKLLKDYPDSDVSAQAQFMIGFIYSEELKDYDEADKAFHALLDHYPKAELAESARWMIAHMRTDEAPSFMNLEADSSAHATPSRGARRPSGRP</sequence>
<evidence type="ECO:0000256" key="6">
    <source>
        <dbReference type="PROSITE-ProRule" id="PRU00278"/>
    </source>
</evidence>
<keyword evidence="3" id="KW-0732">Signal</keyword>
<dbReference type="AlphaFoldDB" id="A0A538U387"/>
<dbReference type="EC" id="5.2.1.8" evidence="2"/>
<dbReference type="Proteomes" id="UP000319771">
    <property type="component" value="Unassembled WGS sequence"/>
</dbReference>
<dbReference type="InterPro" id="IPR019734">
    <property type="entry name" value="TPR_rpt"/>
</dbReference>
<feature type="region of interest" description="Disordered" evidence="7">
    <location>
        <begin position="397"/>
        <end position="418"/>
    </location>
</feature>
<feature type="domain" description="PpiC" evidence="8">
    <location>
        <begin position="142"/>
        <end position="246"/>
    </location>
</feature>
<gene>
    <name evidence="9" type="ORF">E6K81_12790</name>
</gene>
<evidence type="ECO:0000256" key="5">
    <source>
        <dbReference type="ARBA" id="ARBA00023235"/>
    </source>
</evidence>
<feature type="region of interest" description="Disordered" evidence="7">
    <location>
        <begin position="1"/>
        <end position="29"/>
    </location>
</feature>
<dbReference type="EMBL" id="VBPB01000231">
    <property type="protein sequence ID" value="TMQ70366.1"/>
    <property type="molecule type" value="Genomic_DNA"/>
</dbReference>
<name>A0A538U387_UNCEI</name>
<dbReference type="InterPro" id="IPR050245">
    <property type="entry name" value="PrsA_foldase"/>
</dbReference>
<dbReference type="PANTHER" id="PTHR47245">
    <property type="entry name" value="PEPTIDYLPROLYL ISOMERASE"/>
    <property type="match status" value="1"/>
</dbReference>
<dbReference type="PANTHER" id="PTHR47245:SF1">
    <property type="entry name" value="FOLDASE PROTEIN PRSA"/>
    <property type="match status" value="1"/>
</dbReference>
<dbReference type="SUPFAM" id="SSF109998">
    <property type="entry name" value="Triger factor/SurA peptide-binding domain-like"/>
    <property type="match status" value="1"/>
</dbReference>
<feature type="compositionally biased region" description="Low complexity" evidence="7">
    <location>
        <begin position="7"/>
        <end position="29"/>
    </location>
</feature>
<dbReference type="Gene3D" id="1.25.40.10">
    <property type="entry name" value="Tetratricopeptide repeat domain"/>
    <property type="match status" value="1"/>
</dbReference>
<dbReference type="InterPro" id="IPR011990">
    <property type="entry name" value="TPR-like_helical_dom_sf"/>
</dbReference>
<dbReference type="PROSITE" id="PS50198">
    <property type="entry name" value="PPIC_PPIASE_2"/>
    <property type="match status" value="1"/>
</dbReference>
<evidence type="ECO:0000256" key="1">
    <source>
        <dbReference type="ARBA" id="ARBA00000971"/>
    </source>
</evidence>
<dbReference type="InterPro" id="IPR046357">
    <property type="entry name" value="PPIase_dom_sf"/>
</dbReference>
<dbReference type="SUPFAM" id="SSF54534">
    <property type="entry name" value="FKBP-like"/>
    <property type="match status" value="1"/>
</dbReference>
<dbReference type="Pfam" id="PF13145">
    <property type="entry name" value="Rotamase_2"/>
    <property type="match status" value="1"/>
</dbReference>
<evidence type="ECO:0000256" key="4">
    <source>
        <dbReference type="ARBA" id="ARBA00023110"/>
    </source>
</evidence>
<reference evidence="9 10" key="1">
    <citation type="journal article" date="2019" name="Nat. Microbiol.">
        <title>Mediterranean grassland soil C-N compound turnover is dependent on rainfall and depth, and is mediated by genomically divergent microorganisms.</title>
        <authorList>
            <person name="Diamond S."/>
            <person name="Andeer P.F."/>
            <person name="Li Z."/>
            <person name="Crits-Christoph A."/>
            <person name="Burstein D."/>
            <person name="Anantharaman K."/>
            <person name="Lane K.R."/>
            <person name="Thomas B.C."/>
            <person name="Pan C."/>
            <person name="Northen T.R."/>
            <person name="Banfield J.F."/>
        </authorList>
    </citation>
    <scope>NUCLEOTIDE SEQUENCE [LARGE SCALE GENOMIC DNA]</scope>
    <source>
        <strain evidence="9">WS_11</strain>
    </source>
</reference>
<dbReference type="Gene3D" id="3.10.50.40">
    <property type="match status" value="1"/>
</dbReference>
<dbReference type="Pfam" id="PF13174">
    <property type="entry name" value="TPR_6"/>
    <property type="match status" value="1"/>
</dbReference>
<keyword evidence="4 6" id="KW-0697">Rotamase</keyword>